<name>A0A5D8Z2E5_9GAMM</name>
<dbReference type="AlphaFoldDB" id="A0A5D8Z2E5"/>
<organism evidence="3 4">
    <name type="scientific">Cognatilysobacter lacus</name>
    <dbReference type="NCBI Taxonomy" id="1643323"/>
    <lineage>
        <taxon>Bacteria</taxon>
        <taxon>Pseudomonadati</taxon>
        <taxon>Pseudomonadota</taxon>
        <taxon>Gammaproteobacteria</taxon>
        <taxon>Lysobacterales</taxon>
        <taxon>Lysobacteraceae</taxon>
        <taxon>Cognatilysobacter</taxon>
    </lineage>
</organism>
<feature type="region of interest" description="Disordered" evidence="1">
    <location>
        <begin position="24"/>
        <end position="162"/>
    </location>
</feature>
<reference evidence="3 4" key="1">
    <citation type="submission" date="2019-08" db="EMBL/GenBank/DDBJ databases">
        <title>Draft genome sequence of Lysobacter sp. UKS-15.</title>
        <authorList>
            <person name="Im W.-T."/>
        </authorList>
    </citation>
    <scope>NUCLEOTIDE SEQUENCE [LARGE SCALE GENOMIC DNA]</scope>
    <source>
        <strain evidence="3 4">UKS-15</strain>
    </source>
</reference>
<feature type="chain" id="PRO_5023090179" evidence="2">
    <location>
        <begin position="22"/>
        <end position="162"/>
    </location>
</feature>
<gene>
    <name evidence="3" type="ORF">FW784_10145</name>
</gene>
<evidence type="ECO:0000313" key="4">
    <source>
        <dbReference type="Proteomes" id="UP000323164"/>
    </source>
</evidence>
<evidence type="ECO:0000256" key="1">
    <source>
        <dbReference type="SAM" id="MobiDB-lite"/>
    </source>
</evidence>
<evidence type="ECO:0000313" key="3">
    <source>
        <dbReference type="EMBL" id="TZF88253.1"/>
    </source>
</evidence>
<proteinExistence type="predicted"/>
<keyword evidence="2" id="KW-0732">Signal</keyword>
<dbReference type="OrthoDB" id="9867084at2"/>
<dbReference type="RefSeq" id="WP_149353230.1">
    <property type="nucleotide sequence ID" value="NZ_VTRV01000113.1"/>
</dbReference>
<dbReference type="EMBL" id="VTRV01000113">
    <property type="protein sequence ID" value="TZF88253.1"/>
    <property type="molecule type" value="Genomic_DNA"/>
</dbReference>
<sequence length="162" mass="15914">MRTVTPLSVTVGLLIAGLAAAQVPHPKSHGATPPPRMSNSSAGHATPSPALIVQGGISPQPGCSPQSMGGYAHEASAAIGPKQDDPVGPRPTQGNSPTAMASGASLVSIGPKQDDPVDPHPNGHAASTAVASSQGAVSLGPKQDDPSPPPPADLSKCMPASH</sequence>
<protein>
    <submittedName>
        <fullName evidence="3">Uncharacterized protein</fullName>
    </submittedName>
</protein>
<feature type="signal peptide" evidence="2">
    <location>
        <begin position="1"/>
        <end position="21"/>
    </location>
</feature>
<comment type="caution">
    <text evidence="3">The sequence shown here is derived from an EMBL/GenBank/DDBJ whole genome shotgun (WGS) entry which is preliminary data.</text>
</comment>
<dbReference type="Proteomes" id="UP000323164">
    <property type="component" value="Unassembled WGS sequence"/>
</dbReference>
<keyword evidence="4" id="KW-1185">Reference proteome</keyword>
<evidence type="ECO:0000256" key="2">
    <source>
        <dbReference type="SAM" id="SignalP"/>
    </source>
</evidence>
<accession>A0A5D8Z2E5</accession>